<proteinExistence type="predicted"/>
<feature type="transmembrane region" description="Helical" evidence="1">
    <location>
        <begin position="32"/>
        <end position="49"/>
    </location>
</feature>
<evidence type="ECO:0000313" key="3">
    <source>
        <dbReference type="Proteomes" id="UP000811619"/>
    </source>
</evidence>
<protein>
    <submittedName>
        <fullName evidence="2">Uncharacterized protein</fullName>
    </submittedName>
</protein>
<reference evidence="2" key="1">
    <citation type="journal article" date="2020" name="bioRxiv">
        <title>Whole genome comparisons of ergot fungi reveals the divergence and evolution of species within the genus Claviceps are the result of varying mechanisms driving genome evolution and host range expansion.</title>
        <authorList>
            <person name="Wyka S.A."/>
            <person name="Mondo S.J."/>
            <person name="Liu M."/>
            <person name="Dettman J."/>
            <person name="Nalam V."/>
            <person name="Broders K.D."/>
        </authorList>
    </citation>
    <scope>NUCLEOTIDE SEQUENCE</scope>
    <source>
        <strain evidence="2">CCC 489</strain>
    </source>
</reference>
<dbReference type="Proteomes" id="UP000811619">
    <property type="component" value="Unassembled WGS sequence"/>
</dbReference>
<keyword evidence="1" id="KW-0472">Membrane</keyword>
<evidence type="ECO:0000313" key="2">
    <source>
        <dbReference type="EMBL" id="KAG5927168.1"/>
    </source>
</evidence>
<evidence type="ECO:0000256" key="1">
    <source>
        <dbReference type="SAM" id="Phobius"/>
    </source>
</evidence>
<gene>
    <name evidence="2" type="ORF">E4U42_002516</name>
</gene>
<comment type="caution">
    <text evidence="2">The sequence shown here is derived from an EMBL/GenBank/DDBJ whole genome shotgun (WGS) entry which is preliminary data.</text>
</comment>
<keyword evidence="1" id="KW-1133">Transmembrane helix</keyword>
<accession>A0A8K0NJN7</accession>
<sequence>MARRDASMAAAAAATAASAAAAAASHDRQAPYAGLGHFGFGSVWLWFVWQGRRLPNSRTY</sequence>
<dbReference type="AlphaFoldDB" id="A0A8K0NJN7"/>
<name>A0A8K0NJN7_9HYPO</name>
<keyword evidence="3" id="KW-1185">Reference proteome</keyword>
<dbReference type="EMBL" id="SRPY01000202">
    <property type="protein sequence ID" value="KAG5927168.1"/>
    <property type="molecule type" value="Genomic_DNA"/>
</dbReference>
<organism evidence="2 3">
    <name type="scientific">Claviceps africana</name>
    <dbReference type="NCBI Taxonomy" id="83212"/>
    <lineage>
        <taxon>Eukaryota</taxon>
        <taxon>Fungi</taxon>
        <taxon>Dikarya</taxon>
        <taxon>Ascomycota</taxon>
        <taxon>Pezizomycotina</taxon>
        <taxon>Sordariomycetes</taxon>
        <taxon>Hypocreomycetidae</taxon>
        <taxon>Hypocreales</taxon>
        <taxon>Clavicipitaceae</taxon>
        <taxon>Claviceps</taxon>
    </lineage>
</organism>
<keyword evidence="1" id="KW-0812">Transmembrane</keyword>